<dbReference type="Gene3D" id="2.60.40.1260">
    <property type="entry name" value="Lamin Tail domain"/>
    <property type="match status" value="1"/>
</dbReference>
<dbReference type="Gene3D" id="1.20.5.500">
    <property type="entry name" value="Single helix bin"/>
    <property type="match status" value="1"/>
</dbReference>
<dbReference type="SUPFAM" id="SSF74853">
    <property type="entry name" value="Lamin A/C globular tail domain"/>
    <property type="match status" value="1"/>
</dbReference>
<dbReference type="GO" id="GO:0005652">
    <property type="term" value="C:nuclear lamina"/>
    <property type="evidence" value="ECO:0007669"/>
    <property type="project" value="TreeGrafter"/>
</dbReference>
<dbReference type="GO" id="GO:0007097">
    <property type="term" value="P:nuclear migration"/>
    <property type="evidence" value="ECO:0007669"/>
    <property type="project" value="TreeGrafter"/>
</dbReference>
<dbReference type="AlphaFoldDB" id="A0A125S9M7"/>
<comment type="similarity">
    <text evidence="5">Belongs to the intermediate filament family.</text>
</comment>
<dbReference type="SUPFAM" id="SSF64593">
    <property type="entry name" value="Intermediate filament protein, coiled coil region"/>
    <property type="match status" value="2"/>
</dbReference>
<evidence type="ECO:0000256" key="7">
    <source>
        <dbReference type="SAM" id="MobiDB-lite"/>
    </source>
</evidence>
<dbReference type="Gene3D" id="1.20.5.1160">
    <property type="entry name" value="Vasodilator-stimulated phosphoprotein"/>
    <property type="match status" value="1"/>
</dbReference>
<dbReference type="InterPro" id="IPR039008">
    <property type="entry name" value="IF_rod_dom"/>
</dbReference>
<feature type="domain" description="LTD" evidence="8">
    <location>
        <begin position="447"/>
        <end position="569"/>
    </location>
</feature>
<dbReference type="InterPro" id="IPR001322">
    <property type="entry name" value="Lamin_tail_dom"/>
</dbReference>
<dbReference type="PROSITE" id="PS51842">
    <property type="entry name" value="IF_ROD_2"/>
    <property type="match status" value="1"/>
</dbReference>
<dbReference type="Gene3D" id="1.20.5.170">
    <property type="match status" value="1"/>
</dbReference>
<proteinExistence type="evidence at transcript level"/>
<dbReference type="PROSITE" id="PS00226">
    <property type="entry name" value="IF_ROD_1"/>
    <property type="match status" value="1"/>
</dbReference>
<feature type="compositionally biased region" description="Low complexity" evidence="7">
    <location>
        <begin position="444"/>
        <end position="455"/>
    </location>
</feature>
<feature type="coiled-coil region" evidence="6">
    <location>
        <begin position="55"/>
        <end position="230"/>
    </location>
</feature>
<dbReference type="GO" id="GO:0006998">
    <property type="term" value="P:nuclear envelope organization"/>
    <property type="evidence" value="ECO:0007669"/>
    <property type="project" value="TreeGrafter"/>
</dbReference>
<feature type="region of interest" description="Disordered" evidence="7">
    <location>
        <begin position="1"/>
        <end position="43"/>
    </location>
</feature>
<evidence type="ECO:0000259" key="9">
    <source>
        <dbReference type="PROSITE" id="PS51842"/>
    </source>
</evidence>
<feature type="compositionally biased region" description="Basic and acidic residues" evidence="7">
    <location>
        <begin position="582"/>
        <end position="593"/>
    </location>
</feature>
<evidence type="ECO:0000256" key="4">
    <source>
        <dbReference type="ARBA" id="ARBA00023242"/>
    </source>
</evidence>
<dbReference type="PANTHER" id="PTHR45721:SF11">
    <property type="entry name" value="LAMIN DM0-RELATED"/>
    <property type="match status" value="1"/>
</dbReference>
<feature type="domain" description="IF rod" evidence="9">
    <location>
        <begin position="51"/>
        <end position="407"/>
    </location>
</feature>
<feature type="region of interest" description="Disordered" evidence="7">
    <location>
        <begin position="563"/>
        <end position="593"/>
    </location>
</feature>
<evidence type="ECO:0000256" key="2">
    <source>
        <dbReference type="ARBA" id="ARBA00022754"/>
    </source>
</evidence>
<dbReference type="FunFam" id="1.20.5.170:FF:000058">
    <property type="entry name" value="Intermediate filament protein B"/>
    <property type="match status" value="1"/>
</dbReference>
<evidence type="ECO:0000256" key="1">
    <source>
        <dbReference type="ARBA" id="ARBA00004123"/>
    </source>
</evidence>
<dbReference type="InterPro" id="IPR036415">
    <property type="entry name" value="Lamin_tail_dom_sf"/>
</dbReference>
<dbReference type="GO" id="GO:0005200">
    <property type="term" value="F:structural constituent of cytoskeleton"/>
    <property type="evidence" value="ECO:0007669"/>
    <property type="project" value="TreeGrafter"/>
</dbReference>
<feature type="compositionally biased region" description="Low complexity" evidence="7">
    <location>
        <begin position="1"/>
        <end position="33"/>
    </location>
</feature>
<dbReference type="InterPro" id="IPR018039">
    <property type="entry name" value="IF_conserved"/>
</dbReference>
<keyword evidence="2 5" id="KW-0403">Intermediate filament</keyword>
<comment type="subcellular location">
    <subcellularLocation>
        <location evidence="1">Nucleus</location>
    </subcellularLocation>
</comment>
<organism evidence="10">
    <name type="scientific">Euperipatoides rowelli</name>
    <name type="common">Velvet worm</name>
    <dbReference type="NCBI Taxonomy" id="49087"/>
    <lineage>
        <taxon>Eukaryota</taxon>
        <taxon>Metazoa</taxon>
        <taxon>Ecdysozoa</taxon>
        <taxon>Onychophora</taxon>
        <taxon>Udeonychophora</taxon>
        <taxon>Euonychophora</taxon>
        <taxon>Peripatopsidae</taxon>
        <taxon>Euperipatoides</taxon>
    </lineage>
</organism>
<reference evidence="10" key="1">
    <citation type="journal article" date="2016" name="Elife">
        <title>Novel origin of lamin-derived cytoplasmic intermediate filaments in tardigrades.</title>
        <authorList>
            <person name="Hering L."/>
            <person name="Bouameur J.E."/>
            <person name="Reichelt J."/>
            <person name="Magin T.M."/>
            <person name="Mayer G."/>
        </authorList>
    </citation>
    <scope>NUCLEOTIDE SEQUENCE</scope>
</reference>
<dbReference type="EMBL" id="KU295463">
    <property type="protein sequence ID" value="AME17873.1"/>
    <property type="molecule type" value="mRNA"/>
</dbReference>
<evidence type="ECO:0000313" key="10">
    <source>
        <dbReference type="EMBL" id="AME17873.1"/>
    </source>
</evidence>
<sequence>MATKVTRRTTVSASSTSQSSAASPSTPAGSSGTHGRSHSPLSPTRISRLQEKEELSHLNDRLAAYIDKVRQLELDNSRLQVQIQSSQETVTREVTNIKSMYEQELSDARKLLDDTAKEKAKLQIEVGKWKTEADELQLKLAKREKDLAAAEKSFLRAEGQVQDLQSRLNYALSERKKFEDENKDLRNENEQLKKQLLLAKKQLEEETLLRVDLENRVQSLREELAFKSQIHEQELKETRSQRQMEITEIDGRLHEEYEQKLADCLRELREQYENQTRFNREEMENLYETKFADLRLLNDRSASSAAGAREELRQYRSKLDLLSAKVDNLEAQNMSYANRIKELESLLDKERDEYRMLLGARDDEIRRMHDQMAEQLQEYQDLMDIKVALDMEIAAYRKLLESEETRLSLSSPGRTPSKRSSSGRGTTPIRGFKRKRTLLHEHSSSSSSYQSSASAKGEIEIQEQDVEGKFVKLYNKSEKDVSLGGWQLKRIVGGNEVIYKFHRTTNLRAGAHCTVWSMDTDTTHNPPTDLVMKSQTWGTGDNIKTVLINPSGDEMALRETVKSMMSSSHLHHGDSSDLPLEGDPHDQERCAIM</sequence>
<dbReference type="PANTHER" id="PTHR45721">
    <property type="entry name" value="LAMIN DM0-RELATED"/>
    <property type="match status" value="1"/>
</dbReference>
<feature type="compositionally biased region" description="Polar residues" evidence="7">
    <location>
        <begin position="412"/>
        <end position="425"/>
    </location>
</feature>
<feature type="coiled-coil region" evidence="6">
    <location>
        <begin position="254"/>
        <end position="360"/>
    </location>
</feature>
<evidence type="ECO:0000259" key="8">
    <source>
        <dbReference type="PROSITE" id="PS51841"/>
    </source>
</evidence>
<dbReference type="GO" id="GO:0090435">
    <property type="term" value="P:protein localization to nuclear envelope"/>
    <property type="evidence" value="ECO:0007669"/>
    <property type="project" value="TreeGrafter"/>
</dbReference>
<evidence type="ECO:0000256" key="5">
    <source>
        <dbReference type="RuleBase" id="RU000685"/>
    </source>
</evidence>
<evidence type="ECO:0000256" key="6">
    <source>
        <dbReference type="SAM" id="Coils"/>
    </source>
</evidence>
<feature type="region of interest" description="Disordered" evidence="7">
    <location>
        <begin position="405"/>
        <end position="456"/>
    </location>
</feature>
<dbReference type="Pfam" id="PF00038">
    <property type="entry name" value="Filament"/>
    <property type="match status" value="1"/>
</dbReference>
<keyword evidence="3 6" id="KW-0175">Coiled coil</keyword>
<protein>
    <submittedName>
        <fullName evidence="10">Lamin</fullName>
    </submittedName>
</protein>
<dbReference type="PROSITE" id="PS51841">
    <property type="entry name" value="LTD"/>
    <property type="match status" value="1"/>
</dbReference>
<dbReference type="SMART" id="SM01391">
    <property type="entry name" value="Filament"/>
    <property type="match status" value="1"/>
</dbReference>
<dbReference type="GO" id="GO:0051664">
    <property type="term" value="P:nuclear pore localization"/>
    <property type="evidence" value="ECO:0007669"/>
    <property type="project" value="TreeGrafter"/>
</dbReference>
<keyword evidence="4" id="KW-0539">Nucleus</keyword>
<accession>A0A125S9M7</accession>
<dbReference type="Pfam" id="PF00932">
    <property type="entry name" value="LTD"/>
    <property type="match status" value="1"/>
</dbReference>
<evidence type="ECO:0000256" key="3">
    <source>
        <dbReference type="ARBA" id="ARBA00023054"/>
    </source>
</evidence>
<dbReference type="GO" id="GO:0031507">
    <property type="term" value="P:heterochromatin formation"/>
    <property type="evidence" value="ECO:0007669"/>
    <property type="project" value="TreeGrafter"/>
</dbReference>
<name>A0A125S9M7_EUPRO</name>
<dbReference type="GO" id="GO:0005882">
    <property type="term" value="C:intermediate filament"/>
    <property type="evidence" value="ECO:0007669"/>
    <property type="project" value="UniProtKB-KW"/>
</dbReference>